<comment type="caution">
    <text evidence="5">The sequence shown here is derived from an EMBL/GenBank/DDBJ whole genome shotgun (WGS) entry which is preliminary data.</text>
</comment>
<dbReference type="GO" id="GO:0008270">
    <property type="term" value="F:zinc ion binding"/>
    <property type="evidence" value="ECO:0007669"/>
    <property type="project" value="UniProtKB-KW"/>
</dbReference>
<dbReference type="PANTHER" id="PTHR37543">
    <property type="entry name" value="CCCH ZINC FINGER DNA BINDING PROTEIN (AFU_ORTHOLOGUE AFUA_5G12760)"/>
    <property type="match status" value="1"/>
</dbReference>
<keyword evidence="1" id="KW-0479">Metal-binding</keyword>
<evidence type="ECO:0000256" key="2">
    <source>
        <dbReference type="SAM" id="Coils"/>
    </source>
</evidence>
<feature type="coiled-coil region" evidence="2">
    <location>
        <begin position="34"/>
        <end position="82"/>
    </location>
</feature>
<reference evidence="5" key="1">
    <citation type="submission" date="2021-10" db="EMBL/GenBank/DDBJ databases">
        <authorList>
            <person name="Piombo E."/>
        </authorList>
    </citation>
    <scope>NUCLEOTIDE SEQUENCE</scope>
</reference>
<feature type="zinc finger region" description="C3H1-type" evidence="1">
    <location>
        <begin position="380"/>
        <end position="408"/>
    </location>
</feature>
<keyword evidence="1" id="KW-0863">Zinc-finger</keyword>
<keyword evidence="2" id="KW-0175">Coiled coil</keyword>
<keyword evidence="6" id="KW-1185">Reference proteome</keyword>
<dbReference type="AlphaFoldDB" id="A0A9N9USU6"/>
<feature type="domain" description="C3H1-type" evidence="4">
    <location>
        <begin position="380"/>
        <end position="408"/>
    </location>
</feature>
<keyword evidence="1" id="KW-0862">Zinc</keyword>
<dbReference type="InterPro" id="IPR057683">
    <property type="entry name" value="DUF7923"/>
</dbReference>
<gene>
    <name evidence="5" type="ORF">CBYS24578_00001836</name>
</gene>
<evidence type="ECO:0000313" key="5">
    <source>
        <dbReference type="EMBL" id="CAH0002087.1"/>
    </source>
</evidence>
<dbReference type="Pfam" id="PF25540">
    <property type="entry name" value="DUF7923"/>
    <property type="match status" value="1"/>
</dbReference>
<name>A0A9N9USU6_9HYPO</name>
<dbReference type="PROSITE" id="PS50103">
    <property type="entry name" value="ZF_C3H1"/>
    <property type="match status" value="1"/>
</dbReference>
<sequence length="494" mass="56411">MAPQTRHNANFEKRKEGPSLQKILKQEDDRNKFLKDLAKRADESEVKAARLKLNLNEQRKLRMRYQGEMEKLSKQIAEYQKSVEKNSYVAVLIDGDGAIFHEAFLQTPAQGAPEACRRLHENIKDHLKSTGVKDLPVFARVYADLDNLANAIHQSGIVDYKEKVSRFFEHFTNSRAEFEFINVGYGKENADCKMKRMLEYYCTDPRCERIYFVGCHDGGYSHALKEHFNNLEEPEKRIFLVETTPASYLLKPIGFKMLSFGDVFRKERLPTGSPFFTIDREILPTESLTCPPSPSTMVGSPILDEAVPVKQTLPIRLSPSHASSASNDGFPPAILQPVRSAKYIYFNKNGARVDPELDEPSQEAKDSYMEKLTALKSAGTKQKIFCNSWYLNGQCRWAEDCEKVHDVELTEEELLVHREKVRGSHCNNGVKCADFDCMLSHHCPKGQDCPRKYKCKFITKKEGNLHYDDASLKIVSCQRERTPGPPIKLKLDDC</sequence>
<protein>
    <recommendedName>
        <fullName evidence="4">C3H1-type domain-containing protein</fullName>
    </recommendedName>
</protein>
<evidence type="ECO:0000256" key="3">
    <source>
        <dbReference type="SAM" id="MobiDB-lite"/>
    </source>
</evidence>
<feature type="region of interest" description="Disordered" evidence="3">
    <location>
        <begin position="1"/>
        <end position="25"/>
    </location>
</feature>
<accession>A0A9N9USU6</accession>
<organism evidence="5 6">
    <name type="scientific">Clonostachys byssicola</name>
    <dbReference type="NCBI Taxonomy" id="160290"/>
    <lineage>
        <taxon>Eukaryota</taxon>
        <taxon>Fungi</taxon>
        <taxon>Dikarya</taxon>
        <taxon>Ascomycota</taxon>
        <taxon>Pezizomycotina</taxon>
        <taxon>Sordariomycetes</taxon>
        <taxon>Hypocreomycetidae</taxon>
        <taxon>Hypocreales</taxon>
        <taxon>Bionectriaceae</taxon>
        <taxon>Clonostachys</taxon>
    </lineage>
</organism>
<dbReference type="OrthoDB" id="2270193at2759"/>
<evidence type="ECO:0000256" key="1">
    <source>
        <dbReference type="PROSITE-ProRule" id="PRU00723"/>
    </source>
</evidence>
<evidence type="ECO:0000259" key="4">
    <source>
        <dbReference type="PROSITE" id="PS50103"/>
    </source>
</evidence>
<dbReference type="Proteomes" id="UP000754883">
    <property type="component" value="Unassembled WGS sequence"/>
</dbReference>
<dbReference type="PANTHER" id="PTHR37543:SF1">
    <property type="entry name" value="CCCH ZINC FINGER DNA BINDING PROTEIN (AFU_ORTHOLOGUE AFUA_5G12760)"/>
    <property type="match status" value="1"/>
</dbReference>
<proteinExistence type="predicted"/>
<evidence type="ECO:0000313" key="6">
    <source>
        <dbReference type="Proteomes" id="UP000754883"/>
    </source>
</evidence>
<dbReference type="InterPro" id="IPR000571">
    <property type="entry name" value="Znf_CCCH"/>
</dbReference>
<dbReference type="Pfam" id="PF25543">
    <property type="entry name" value="zf-CCCH_tandem"/>
    <property type="match status" value="1"/>
</dbReference>
<dbReference type="InterPro" id="IPR057654">
    <property type="entry name" value="Znf-CCCH_tandem"/>
</dbReference>
<dbReference type="EMBL" id="CABFNO020001560">
    <property type="protein sequence ID" value="CAH0002087.1"/>
    <property type="molecule type" value="Genomic_DNA"/>
</dbReference>